<keyword evidence="2" id="KW-1185">Reference proteome</keyword>
<protein>
    <submittedName>
        <fullName evidence="1">Uncharacterized protein</fullName>
    </submittedName>
</protein>
<sequence length="114" mass="13004">MASQPRSTIEKCVIGEKTSERSINPAKDRKVDKEIDKDVTSEVCEQLLDAYLSVEKATKIIQEKCSRKEFECFRSEAGRVAGGLYLLLEPLWRAYPDLAPAGLEMTRRKKKARR</sequence>
<dbReference type="STRING" id="1804984.AYM40_16830"/>
<dbReference type="KEGG" id="buz:AYM40_16830"/>
<proteinExistence type="predicted"/>
<gene>
    <name evidence="1" type="ORF">AYM40_16830</name>
</gene>
<name>A0A160FNH7_9BURK</name>
<evidence type="ECO:0000313" key="1">
    <source>
        <dbReference type="EMBL" id="ANB73838.1"/>
    </source>
</evidence>
<dbReference type="EMBL" id="CP014578">
    <property type="protein sequence ID" value="ANB73838.1"/>
    <property type="molecule type" value="Genomic_DNA"/>
</dbReference>
<dbReference type="AlphaFoldDB" id="A0A160FNH7"/>
<organism evidence="1 2">
    <name type="scientific">Paraburkholderia phytofirmans OLGA172</name>
    <dbReference type="NCBI Taxonomy" id="1417228"/>
    <lineage>
        <taxon>Bacteria</taxon>
        <taxon>Pseudomonadati</taxon>
        <taxon>Pseudomonadota</taxon>
        <taxon>Betaproteobacteria</taxon>
        <taxon>Burkholderiales</taxon>
        <taxon>Burkholderiaceae</taxon>
        <taxon>Paraburkholderia</taxon>
    </lineage>
</organism>
<reference evidence="1 2" key="1">
    <citation type="journal article" date="2016" name="Gene">
        <title>PacBio SMRT assembly of a complex multi-replicon genome reveals chlorocatechol degradative operon in a region of genome plasticity.</title>
        <authorList>
            <person name="Ricker N."/>
            <person name="Shen S.Y."/>
            <person name="Goordial J."/>
            <person name="Jin S."/>
            <person name="Fulthorpe R.R."/>
        </authorList>
    </citation>
    <scope>NUCLEOTIDE SEQUENCE [LARGE SCALE GENOMIC DNA]</scope>
    <source>
        <strain evidence="1 2">OLGA172</strain>
    </source>
</reference>
<dbReference type="Proteomes" id="UP000076852">
    <property type="component" value="Chromosome 1"/>
</dbReference>
<accession>A0A160FNH7</accession>
<evidence type="ECO:0000313" key="2">
    <source>
        <dbReference type="Proteomes" id="UP000076852"/>
    </source>
</evidence>